<protein>
    <submittedName>
        <fullName evidence="1">Uncharacterized protein</fullName>
    </submittedName>
</protein>
<sequence length="205" mass="24504">MVQKRYLRRRNGDEYYPRGRKPFIVNPEGNERYARDRKGNEFYPRTRQNRFARDKYFREYYAQDRENNEFYPFRKGLSEVIRRVDGYQTARLANGSERYPTDARGNEYYLIQNGKPILCRQHDGKPYFARSRRRIAQIPWTVLHEYVSDRESHVATRDAVGNTVYVCRSDLRETSGNAVCRCICEIMAICPSLRSFLIQNMRKIS</sequence>
<dbReference type="AlphaFoldDB" id="A0A4Y2LZ03"/>
<reference evidence="1 2" key="1">
    <citation type="journal article" date="2019" name="Sci. Rep.">
        <title>Orb-weaving spider Araneus ventricosus genome elucidates the spidroin gene catalogue.</title>
        <authorList>
            <person name="Kono N."/>
            <person name="Nakamura H."/>
            <person name="Ohtoshi R."/>
            <person name="Moran D.A.P."/>
            <person name="Shinohara A."/>
            <person name="Yoshida Y."/>
            <person name="Fujiwara M."/>
            <person name="Mori M."/>
            <person name="Tomita M."/>
            <person name="Arakawa K."/>
        </authorList>
    </citation>
    <scope>NUCLEOTIDE SEQUENCE [LARGE SCALE GENOMIC DNA]</scope>
</reference>
<evidence type="ECO:0000313" key="1">
    <source>
        <dbReference type="EMBL" id="GBN19692.1"/>
    </source>
</evidence>
<dbReference type="Proteomes" id="UP000499080">
    <property type="component" value="Unassembled WGS sequence"/>
</dbReference>
<proteinExistence type="predicted"/>
<evidence type="ECO:0000313" key="2">
    <source>
        <dbReference type="Proteomes" id="UP000499080"/>
    </source>
</evidence>
<comment type="caution">
    <text evidence="1">The sequence shown here is derived from an EMBL/GenBank/DDBJ whole genome shotgun (WGS) entry which is preliminary data.</text>
</comment>
<organism evidence="1 2">
    <name type="scientific">Araneus ventricosus</name>
    <name type="common">Orbweaver spider</name>
    <name type="synonym">Epeira ventricosa</name>
    <dbReference type="NCBI Taxonomy" id="182803"/>
    <lineage>
        <taxon>Eukaryota</taxon>
        <taxon>Metazoa</taxon>
        <taxon>Ecdysozoa</taxon>
        <taxon>Arthropoda</taxon>
        <taxon>Chelicerata</taxon>
        <taxon>Arachnida</taxon>
        <taxon>Araneae</taxon>
        <taxon>Araneomorphae</taxon>
        <taxon>Entelegynae</taxon>
        <taxon>Araneoidea</taxon>
        <taxon>Araneidae</taxon>
        <taxon>Araneus</taxon>
    </lineage>
</organism>
<keyword evidence="2" id="KW-1185">Reference proteome</keyword>
<name>A0A4Y2LZ03_ARAVE</name>
<dbReference type="EMBL" id="BGPR01006520">
    <property type="protein sequence ID" value="GBN19692.1"/>
    <property type="molecule type" value="Genomic_DNA"/>
</dbReference>
<accession>A0A4Y2LZ03</accession>
<dbReference type="OrthoDB" id="6407340at2759"/>
<gene>
    <name evidence="1" type="ORF">AVEN_261777_1</name>
</gene>